<comment type="subcellular location">
    <subcellularLocation>
        <location evidence="1">Secreted</location>
    </subcellularLocation>
</comment>
<evidence type="ECO:0000256" key="5">
    <source>
        <dbReference type="SAM" id="MobiDB-lite"/>
    </source>
</evidence>
<gene>
    <name evidence="8" type="ORF">CPB83DRAFT_865240</name>
</gene>
<evidence type="ECO:0000256" key="2">
    <source>
        <dbReference type="ARBA" id="ARBA00022525"/>
    </source>
</evidence>
<dbReference type="Proteomes" id="UP000807306">
    <property type="component" value="Unassembled WGS sequence"/>
</dbReference>
<reference evidence="8" key="1">
    <citation type="submission" date="2020-11" db="EMBL/GenBank/DDBJ databases">
        <authorList>
            <consortium name="DOE Joint Genome Institute"/>
            <person name="Ahrendt S."/>
            <person name="Riley R."/>
            <person name="Andreopoulos W."/>
            <person name="Labutti K."/>
            <person name="Pangilinan J."/>
            <person name="Ruiz-Duenas F.J."/>
            <person name="Barrasa J.M."/>
            <person name="Sanchez-Garcia M."/>
            <person name="Camarero S."/>
            <person name="Miyauchi S."/>
            <person name="Serrano A."/>
            <person name="Linde D."/>
            <person name="Babiker R."/>
            <person name="Drula E."/>
            <person name="Ayuso-Fernandez I."/>
            <person name="Pacheco R."/>
            <person name="Padilla G."/>
            <person name="Ferreira P."/>
            <person name="Barriuso J."/>
            <person name="Kellner H."/>
            <person name="Castanera R."/>
            <person name="Alfaro M."/>
            <person name="Ramirez L."/>
            <person name="Pisabarro A.G."/>
            <person name="Kuo A."/>
            <person name="Tritt A."/>
            <person name="Lipzen A."/>
            <person name="He G."/>
            <person name="Yan M."/>
            <person name="Ng V."/>
            <person name="Cullen D."/>
            <person name="Martin F."/>
            <person name="Rosso M.-N."/>
            <person name="Henrissat B."/>
            <person name="Hibbett D."/>
            <person name="Martinez A.T."/>
            <person name="Grigoriev I.V."/>
        </authorList>
    </citation>
    <scope>NUCLEOTIDE SEQUENCE</scope>
    <source>
        <strain evidence="8">CBS 506.95</strain>
    </source>
</reference>
<protein>
    <recommendedName>
        <fullName evidence="7">CFEM domain-containing protein</fullName>
    </recommendedName>
</protein>
<keyword evidence="4" id="KW-1015">Disulfide bond</keyword>
<keyword evidence="9" id="KW-1185">Reference proteome</keyword>
<evidence type="ECO:0000256" key="1">
    <source>
        <dbReference type="ARBA" id="ARBA00004613"/>
    </source>
</evidence>
<dbReference type="InterPro" id="IPR008427">
    <property type="entry name" value="Extracellular_membr_CFEM_dom"/>
</dbReference>
<evidence type="ECO:0000256" key="6">
    <source>
        <dbReference type="SAM" id="SignalP"/>
    </source>
</evidence>
<sequence>MFSKIFVILAITAATVNAQSSSATTPVPSTVAGVSPCILGCVLPAAAQNGCTSVLDTACICGSAQFQADAAQCLATNCPNDVDSALQLQKAQCASASVTPTGSATPRPVSFSSSPSTPTASGSASGSGSHTSSGAPSATSSGAASMVEGSVVGVLGAIIAGAFVL</sequence>
<dbReference type="Pfam" id="PF05730">
    <property type="entry name" value="CFEM"/>
    <property type="match status" value="1"/>
</dbReference>
<evidence type="ECO:0000313" key="8">
    <source>
        <dbReference type="EMBL" id="KAF9521794.1"/>
    </source>
</evidence>
<proteinExistence type="predicted"/>
<feature type="chain" id="PRO_5040170117" description="CFEM domain-containing protein" evidence="6">
    <location>
        <begin position="19"/>
        <end position="165"/>
    </location>
</feature>
<keyword evidence="3 6" id="KW-0732">Signal</keyword>
<dbReference type="AlphaFoldDB" id="A0A9P6JI61"/>
<name>A0A9P6JI61_9AGAR</name>
<feature type="compositionally biased region" description="Low complexity" evidence="5">
    <location>
        <begin position="105"/>
        <end position="140"/>
    </location>
</feature>
<feature type="region of interest" description="Disordered" evidence="5">
    <location>
        <begin position="98"/>
        <end position="140"/>
    </location>
</feature>
<dbReference type="SMART" id="SM00747">
    <property type="entry name" value="CFEM"/>
    <property type="match status" value="1"/>
</dbReference>
<dbReference type="PROSITE" id="PS52012">
    <property type="entry name" value="CFEM"/>
    <property type="match status" value="1"/>
</dbReference>
<organism evidence="8 9">
    <name type="scientific">Crepidotus variabilis</name>
    <dbReference type="NCBI Taxonomy" id="179855"/>
    <lineage>
        <taxon>Eukaryota</taxon>
        <taxon>Fungi</taxon>
        <taxon>Dikarya</taxon>
        <taxon>Basidiomycota</taxon>
        <taxon>Agaricomycotina</taxon>
        <taxon>Agaricomycetes</taxon>
        <taxon>Agaricomycetidae</taxon>
        <taxon>Agaricales</taxon>
        <taxon>Agaricineae</taxon>
        <taxon>Crepidotaceae</taxon>
        <taxon>Crepidotus</taxon>
    </lineage>
</organism>
<evidence type="ECO:0000256" key="3">
    <source>
        <dbReference type="ARBA" id="ARBA00022729"/>
    </source>
</evidence>
<accession>A0A9P6JI61</accession>
<evidence type="ECO:0000313" key="9">
    <source>
        <dbReference type="Proteomes" id="UP000807306"/>
    </source>
</evidence>
<dbReference type="GO" id="GO:0005576">
    <property type="term" value="C:extracellular region"/>
    <property type="evidence" value="ECO:0007669"/>
    <property type="project" value="UniProtKB-SubCell"/>
</dbReference>
<feature type="domain" description="CFEM" evidence="7">
    <location>
        <begin position="9"/>
        <end position="120"/>
    </location>
</feature>
<evidence type="ECO:0000259" key="7">
    <source>
        <dbReference type="PROSITE" id="PS52012"/>
    </source>
</evidence>
<dbReference type="EMBL" id="MU157989">
    <property type="protein sequence ID" value="KAF9521794.1"/>
    <property type="molecule type" value="Genomic_DNA"/>
</dbReference>
<comment type="caution">
    <text evidence="8">The sequence shown here is derived from an EMBL/GenBank/DDBJ whole genome shotgun (WGS) entry which is preliminary data.</text>
</comment>
<evidence type="ECO:0000256" key="4">
    <source>
        <dbReference type="ARBA" id="ARBA00023157"/>
    </source>
</evidence>
<feature type="signal peptide" evidence="6">
    <location>
        <begin position="1"/>
        <end position="18"/>
    </location>
</feature>
<dbReference type="OrthoDB" id="4505683at2759"/>
<keyword evidence="2" id="KW-0964">Secreted</keyword>